<evidence type="ECO:0000313" key="3">
    <source>
        <dbReference type="Proteomes" id="UP000199072"/>
    </source>
</evidence>
<feature type="region of interest" description="Disordered" evidence="1">
    <location>
        <begin position="1"/>
        <end position="24"/>
    </location>
</feature>
<name>A0A1G6YZ74_9SPHI</name>
<dbReference type="Proteomes" id="UP000199072">
    <property type="component" value="Unassembled WGS sequence"/>
</dbReference>
<organism evidence="2 3">
    <name type="scientific">Mucilaginibacter pineti</name>
    <dbReference type="NCBI Taxonomy" id="1391627"/>
    <lineage>
        <taxon>Bacteria</taxon>
        <taxon>Pseudomonadati</taxon>
        <taxon>Bacteroidota</taxon>
        <taxon>Sphingobacteriia</taxon>
        <taxon>Sphingobacteriales</taxon>
        <taxon>Sphingobacteriaceae</taxon>
        <taxon>Mucilaginibacter</taxon>
    </lineage>
</organism>
<protein>
    <submittedName>
        <fullName evidence="2">Mobilisation protein (MobC)</fullName>
    </submittedName>
</protein>
<evidence type="ECO:0000256" key="1">
    <source>
        <dbReference type="SAM" id="MobiDB-lite"/>
    </source>
</evidence>
<dbReference type="Pfam" id="PF21983">
    <property type="entry name" value="NikA-like"/>
    <property type="match status" value="1"/>
</dbReference>
<reference evidence="2 3" key="1">
    <citation type="submission" date="2016-10" db="EMBL/GenBank/DDBJ databases">
        <authorList>
            <person name="de Groot N.N."/>
        </authorList>
    </citation>
    <scope>NUCLEOTIDE SEQUENCE [LARGE SCALE GENOMIC DNA]</scope>
    <source>
        <strain evidence="2 3">47C3B</strain>
    </source>
</reference>
<dbReference type="OrthoDB" id="3268254at2"/>
<sequence>METNGKTSVKTDKPKHKGGRPKVRVRRETHVKVRLTATERFLITGKAKDAGMRLSDWIRAAARAAKIVARLKPEDLQIMRMLTGMANNLNQLTKLAHRDGILTIAIKCGNLLVEIDQALKYFNSDDRQDT</sequence>
<evidence type="ECO:0000313" key="2">
    <source>
        <dbReference type="EMBL" id="SDD95699.1"/>
    </source>
</evidence>
<dbReference type="STRING" id="1391627.SAMN05216464_103155"/>
<gene>
    <name evidence="2" type="ORF">SAMN05216464_103155</name>
</gene>
<dbReference type="RefSeq" id="WP_091147906.1">
    <property type="nucleotide sequence ID" value="NZ_FNAI01000003.1"/>
</dbReference>
<keyword evidence="3" id="KW-1185">Reference proteome</keyword>
<dbReference type="AlphaFoldDB" id="A0A1G6YZ74"/>
<accession>A0A1G6YZ74</accession>
<dbReference type="InterPro" id="IPR053842">
    <property type="entry name" value="NikA-like"/>
</dbReference>
<dbReference type="EMBL" id="FNAI01000003">
    <property type="protein sequence ID" value="SDD95699.1"/>
    <property type="molecule type" value="Genomic_DNA"/>
</dbReference>
<feature type="compositionally biased region" description="Basic residues" evidence="1">
    <location>
        <begin position="13"/>
        <end position="24"/>
    </location>
</feature>
<proteinExistence type="predicted"/>